<reference evidence="1 2" key="1">
    <citation type="journal article" date="2012" name="Appl. Soil Ecol.">
        <title>Isolation and characterization of new plant growth-promoting bacterial endophytes.</title>
        <authorList>
            <person name="Rashid S."/>
            <person name="Charles T.C."/>
            <person name="Glick B.R."/>
        </authorList>
    </citation>
    <scope>NUCLEOTIDE SEQUENCE [LARGE SCALE GENOMIC DNA]</scope>
    <source>
        <strain evidence="1 2">YsS1</strain>
    </source>
</reference>
<proteinExistence type="predicted"/>
<sequence length="756" mass="85254">MDRSKSLESGSSLSDASDEFGLFSHPLNDIDRDVLTAALIAEGEKSQERFPELCDSLLSQFRASYPPHIIAMLSAYGLQVQVGDEGVSRESMMPDVQQHHVEILQALALTIPHGEWGQRPAKPLEIQKVVENVKALADAFIHRRFLSMVEERDASQQTILMLQERLRAHTQFVRNWGYFAAVSKISKELYSPLDQDVKKFFGFSATDLIDVSVAILKRLEERSSKRMQLLQKIFRSKTKEKLVKRYFAIYPYVEGNPSEFLKGLPKDIDLIGVAGILQAHSDMVLPSLASVEVEKIAELTKRSEDVVLLILNRLSLMPGDLDRENIPNFFLSNPTWIAPGINIAGGFFFPVPQVIFSNIHAVMRSLLDDAGLLEKLKKRRAIYLEEKIKDVIEGVFPTIKFALNAKWVVGQDRFETDFLGQVDRAILIVEAKSAALTPQGLRGAPDRVKRHVRDLIVEPAEQSHRLEQILWKAKSGDADALKLTAQLGLVAEKVDTIIRISVTLDDFSVICSAEAELKRAGWVPEDLPLAPTLNIADLACVAEILNEPAYFLHYFAERERIQKSTQMMGDEMDYLGLYLETGFNSAVLESEDTCVAIVGMSRSVDHFYNSADAGVRVRKPKVKLHPHLERIVLEIQRKGVEAWTTMVIDMLRIGDFGQQTQLFKELENLKISVQKNYQDPYHLSSMIIEPPAHREASVVFYVYPKAISERRNESVSEIASNVLEDGGKKRCVVVGRMIEEWTRPYQFLMVATPPVN</sequence>
<dbReference type="Proteomes" id="UP001227386">
    <property type="component" value="Chromosome"/>
</dbReference>
<protein>
    <recommendedName>
        <fullName evidence="3">NERD domain-containing protein</fullName>
    </recommendedName>
</protein>
<name>A0ABY8PEW0_9PSED</name>
<keyword evidence="2" id="KW-1185">Reference proteome</keyword>
<dbReference type="EMBL" id="CP123771">
    <property type="protein sequence ID" value="WGO93758.1"/>
    <property type="molecule type" value="Genomic_DNA"/>
</dbReference>
<evidence type="ECO:0008006" key="3">
    <source>
        <dbReference type="Google" id="ProtNLM"/>
    </source>
</evidence>
<organism evidence="1 2">
    <name type="scientific">Pseudomonas viciae</name>
    <dbReference type="NCBI Taxonomy" id="2505979"/>
    <lineage>
        <taxon>Bacteria</taxon>
        <taxon>Pseudomonadati</taxon>
        <taxon>Pseudomonadota</taxon>
        <taxon>Gammaproteobacteria</taxon>
        <taxon>Pseudomonadales</taxon>
        <taxon>Pseudomonadaceae</taxon>
        <taxon>Pseudomonas</taxon>
    </lineage>
</organism>
<evidence type="ECO:0000313" key="2">
    <source>
        <dbReference type="Proteomes" id="UP001227386"/>
    </source>
</evidence>
<gene>
    <name evidence="1" type="ORF">QCD61_01390</name>
</gene>
<accession>A0ABY8PEW0</accession>
<evidence type="ECO:0000313" key="1">
    <source>
        <dbReference type="EMBL" id="WGO93758.1"/>
    </source>
</evidence>
<dbReference type="RefSeq" id="WP_280944610.1">
    <property type="nucleotide sequence ID" value="NZ_CP123771.1"/>
</dbReference>